<feature type="transmembrane region" description="Helical" evidence="8">
    <location>
        <begin position="399"/>
        <end position="418"/>
    </location>
</feature>
<organism evidence="10 11">
    <name type="scientific">Sphingomonas sanxanigenens DSM 19645 = NX02</name>
    <dbReference type="NCBI Taxonomy" id="1123269"/>
    <lineage>
        <taxon>Bacteria</taxon>
        <taxon>Pseudomonadati</taxon>
        <taxon>Pseudomonadota</taxon>
        <taxon>Alphaproteobacteria</taxon>
        <taxon>Sphingomonadales</taxon>
        <taxon>Sphingomonadaceae</taxon>
        <taxon>Sphingomonas</taxon>
    </lineage>
</organism>
<evidence type="ECO:0000313" key="11">
    <source>
        <dbReference type="Proteomes" id="UP000018851"/>
    </source>
</evidence>
<feature type="transmembrane region" description="Helical" evidence="8">
    <location>
        <begin position="39"/>
        <end position="59"/>
    </location>
</feature>
<keyword evidence="4" id="KW-1003">Cell membrane</keyword>
<feature type="transmembrane region" description="Helical" evidence="8">
    <location>
        <begin position="164"/>
        <end position="187"/>
    </location>
</feature>
<dbReference type="CDD" id="cd17503">
    <property type="entry name" value="MFS_LmrB_MDR_like"/>
    <property type="match status" value="1"/>
</dbReference>
<dbReference type="GO" id="GO:0005886">
    <property type="term" value="C:plasma membrane"/>
    <property type="evidence" value="ECO:0007669"/>
    <property type="project" value="UniProtKB-SubCell"/>
</dbReference>
<sequence length="548" mass="58851">METRVGMAASGAASGSGWLAGLSQDWSADPAAMPTARKYLIFGVMAFGQFMALFDIQIVSASLSDVQAGLAAGPDEVSWVQTAYLMAELVMIPLSAYLARAMSTRWLFMLSAGLFTASSLLCGLAWNMESMIAFRALQGFTGGAMVPLVFAVGFTLFTGKQRAMIPAILGTVAVIAPTLGPTVGGLITQAFDWRWLFFINIVPGIVVTALSALILRVDRAQPAMFARIDWSHFIAMAVFLGGLQFVLEEGPRNDWFGDPEIAIGAWLSFVAFLLFLERAFFSKNPIVTLKPFRRPIFVFACLFSLVIGFGMYASIYLIPVYLARVRGFDSLQIGTTVFVVGIAQIASTFIAASLSQRIDMRWMIAVGLTLFAWSLWLTSHMTSEWGFWELVFPQAVRGLALMLCIVPSVNMALSAFPPAELGAASGLFNLMRNLGGAVGIAMVNTWLQDDTRIAAARLGEALGHHATSASGQLQALAARLAATIPDPAEAQLTASAVFARIVGREALTLAFDDVFRLMAWMFLAALAIVPFCRPAPGATPPPADAGAH</sequence>
<feature type="domain" description="Major facilitator superfamily (MFS) profile" evidence="9">
    <location>
        <begin position="41"/>
        <end position="537"/>
    </location>
</feature>
<dbReference type="SUPFAM" id="SSF103473">
    <property type="entry name" value="MFS general substrate transporter"/>
    <property type="match status" value="1"/>
</dbReference>
<dbReference type="PATRIC" id="fig|1123269.5.peg.158"/>
<feature type="transmembrane region" description="Helical" evidence="8">
    <location>
        <begin position="362"/>
        <end position="379"/>
    </location>
</feature>
<accession>W0A8C9</accession>
<keyword evidence="5 8" id="KW-0812">Transmembrane</keyword>
<dbReference type="Gene3D" id="1.20.1250.20">
    <property type="entry name" value="MFS general substrate transporter like domains"/>
    <property type="match status" value="1"/>
</dbReference>
<dbReference type="InterPro" id="IPR004638">
    <property type="entry name" value="EmrB-like"/>
</dbReference>
<evidence type="ECO:0000256" key="1">
    <source>
        <dbReference type="ARBA" id="ARBA00004651"/>
    </source>
</evidence>
<keyword evidence="11" id="KW-1185">Reference proteome</keyword>
<feature type="transmembrane region" description="Helical" evidence="8">
    <location>
        <begin position="79"/>
        <end position="99"/>
    </location>
</feature>
<comment type="subcellular location">
    <subcellularLocation>
        <location evidence="1">Cell membrane</location>
        <topology evidence="1">Multi-pass membrane protein</topology>
    </subcellularLocation>
</comment>
<dbReference type="NCBIfam" id="TIGR00711">
    <property type="entry name" value="efflux_EmrB"/>
    <property type="match status" value="1"/>
</dbReference>
<evidence type="ECO:0000256" key="7">
    <source>
        <dbReference type="ARBA" id="ARBA00023136"/>
    </source>
</evidence>
<dbReference type="InterPro" id="IPR036259">
    <property type="entry name" value="MFS_trans_sf"/>
</dbReference>
<feature type="transmembrane region" description="Helical" evidence="8">
    <location>
        <begin position="106"/>
        <end position="126"/>
    </location>
</feature>
<evidence type="ECO:0000259" key="9">
    <source>
        <dbReference type="PROSITE" id="PS50850"/>
    </source>
</evidence>
<evidence type="ECO:0000256" key="6">
    <source>
        <dbReference type="ARBA" id="ARBA00022989"/>
    </source>
</evidence>
<comment type="similarity">
    <text evidence="2">Belongs to the major facilitator superfamily. EmrB family.</text>
</comment>
<feature type="transmembrane region" description="Helical" evidence="8">
    <location>
        <begin position="132"/>
        <end position="157"/>
    </location>
</feature>
<evidence type="ECO:0000256" key="3">
    <source>
        <dbReference type="ARBA" id="ARBA00022448"/>
    </source>
</evidence>
<evidence type="ECO:0000256" key="8">
    <source>
        <dbReference type="SAM" id="Phobius"/>
    </source>
</evidence>
<dbReference type="PANTHER" id="PTHR42718:SF9">
    <property type="entry name" value="MAJOR FACILITATOR SUPERFAMILY MULTIDRUG TRANSPORTER MFSC"/>
    <property type="match status" value="1"/>
</dbReference>
<evidence type="ECO:0000313" key="10">
    <source>
        <dbReference type="EMBL" id="AHE51925.1"/>
    </source>
</evidence>
<evidence type="ECO:0000256" key="2">
    <source>
        <dbReference type="ARBA" id="ARBA00008537"/>
    </source>
</evidence>
<evidence type="ECO:0000256" key="5">
    <source>
        <dbReference type="ARBA" id="ARBA00022692"/>
    </source>
</evidence>
<feature type="transmembrane region" description="Helical" evidence="8">
    <location>
        <begin position="259"/>
        <end position="276"/>
    </location>
</feature>
<gene>
    <name evidence="10" type="ORF">NX02_00795</name>
</gene>
<proteinExistence type="inferred from homology"/>
<evidence type="ECO:0000256" key="4">
    <source>
        <dbReference type="ARBA" id="ARBA00022475"/>
    </source>
</evidence>
<dbReference type="eggNOG" id="COG0477">
    <property type="taxonomic scope" value="Bacteria"/>
</dbReference>
<dbReference type="PROSITE" id="PS50850">
    <property type="entry name" value="MFS"/>
    <property type="match status" value="1"/>
</dbReference>
<name>W0A8C9_9SPHN</name>
<keyword evidence="3" id="KW-0813">Transport</keyword>
<dbReference type="HOGENOM" id="CLU_000960_28_0_5"/>
<reference evidence="10 11" key="1">
    <citation type="submission" date="2013-07" db="EMBL/GenBank/DDBJ databases">
        <title>Completed genome of Sphingomonas sanxanigenens NX02.</title>
        <authorList>
            <person name="Ma T."/>
            <person name="Huang H."/>
            <person name="Wu M."/>
            <person name="Li X."/>
            <person name="Li G."/>
        </authorList>
    </citation>
    <scope>NUCLEOTIDE SEQUENCE [LARGE SCALE GENOMIC DNA]</scope>
    <source>
        <strain evidence="10 11">NX02</strain>
    </source>
</reference>
<feature type="transmembrane region" description="Helical" evidence="8">
    <location>
        <begin position="330"/>
        <end position="350"/>
    </location>
</feature>
<dbReference type="InterPro" id="IPR020846">
    <property type="entry name" value="MFS_dom"/>
</dbReference>
<dbReference type="InterPro" id="IPR011701">
    <property type="entry name" value="MFS"/>
</dbReference>
<protein>
    <submittedName>
        <fullName evidence="10">DSBA oxidoreductase</fullName>
    </submittedName>
</protein>
<feature type="transmembrane region" description="Helical" evidence="8">
    <location>
        <begin position="296"/>
        <end position="318"/>
    </location>
</feature>
<keyword evidence="6 8" id="KW-1133">Transmembrane helix</keyword>
<feature type="transmembrane region" description="Helical" evidence="8">
    <location>
        <begin position="514"/>
        <end position="532"/>
    </location>
</feature>
<dbReference type="Pfam" id="PF07690">
    <property type="entry name" value="MFS_1"/>
    <property type="match status" value="1"/>
</dbReference>
<feature type="transmembrane region" description="Helical" evidence="8">
    <location>
        <begin position="227"/>
        <end position="247"/>
    </location>
</feature>
<dbReference type="STRING" id="1123269.NX02_00795"/>
<dbReference type="EMBL" id="CP006644">
    <property type="protein sequence ID" value="AHE51925.1"/>
    <property type="molecule type" value="Genomic_DNA"/>
</dbReference>
<dbReference type="PANTHER" id="PTHR42718">
    <property type="entry name" value="MAJOR FACILITATOR SUPERFAMILY MULTIDRUG TRANSPORTER MFSC"/>
    <property type="match status" value="1"/>
</dbReference>
<keyword evidence="7 8" id="KW-0472">Membrane</keyword>
<dbReference type="KEGG" id="ssan:NX02_00795"/>
<dbReference type="Gene3D" id="1.20.1720.10">
    <property type="entry name" value="Multidrug resistance protein D"/>
    <property type="match status" value="1"/>
</dbReference>
<dbReference type="AlphaFoldDB" id="W0A8C9"/>
<dbReference type="GO" id="GO:0022857">
    <property type="term" value="F:transmembrane transporter activity"/>
    <property type="evidence" value="ECO:0007669"/>
    <property type="project" value="InterPro"/>
</dbReference>
<dbReference type="Proteomes" id="UP000018851">
    <property type="component" value="Chromosome"/>
</dbReference>
<feature type="transmembrane region" description="Helical" evidence="8">
    <location>
        <begin position="193"/>
        <end position="215"/>
    </location>
</feature>